<dbReference type="Pfam" id="PF05869">
    <property type="entry name" value="Dam"/>
    <property type="match status" value="1"/>
</dbReference>
<dbReference type="InterPro" id="IPR008593">
    <property type="entry name" value="Dam_MeTrfase"/>
</dbReference>
<reference evidence="1" key="1">
    <citation type="submission" date="2022-03" db="EMBL/GenBank/DDBJ databases">
        <authorList>
            <person name="Hettiarachchi G."/>
        </authorList>
    </citation>
    <scope>NUCLEOTIDE SEQUENCE</scope>
    <source>
        <strain evidence="1">LMG 32447</strain>
    </source>
</reference>
<accession>A0ABN8HEL7</accession>
<keyword evidence="2" id="KW-1185">Reference proteome</keyword>
<protein>
    <recommendedName>
        <fullName evidence="3">DNA N-6-adenine-methyltransferase</fullName>
    </recommendedName>
</protein>
<dbReference type="RefSeq" id="WP_248706876.1">
    <property type="nucleotide sequence ID" value="NZ_CAKOEU010000015.1"/>
</dbReference>
<evidence type="ECO:0008006" key="3">
    <source>
        <dbReference type="Google" id="ProtNLM"/>
    </source>
</evidence>
<comment type="caution">
    <text evidence="1">The sequence shown here is derived from an EMBL/GenBank/DDBJ whole genome shotgun (WGS) entry which is preliminary data.</text>
</comment>
<proteinExistence type="predicted"/>
<dbReference type="Proteomes" id="UP000838102">
    <property type="component" value="Unassembled WGS sequence"/>
</dbReference>
<sequence length="145" mass="16719">MTINSGLFTSKKDDWETPTDLFNVLNKKFKFDLDACASDDNHKLDNYYTAESNALINDWDGNVFVNPPYGRNISMFIKKTYDEIKRDNNRIIVMLVLARTDTKYWHEFIQNKAVIKFLKGRLKFEINGVPADAAPFPSALVIYGI</sequence>
<evidence type="ECO:0000313" key="2">
    <source>
        <dbReference type="Proteomes" id="UP000838102"/>
    </source>
</evidence>
<name>A0ABN8HEL7_9LACO</name>
<gene>
    <name evidence="1" type="ORF">LMG032447_01586</name>
</gene>
<dbReference type="EMBL" id="CAKOEU010000015">
    <property type="protein sequence ID" value="CAH1857531.1"/>
    <property type="molecule type" value="Genomic_DNA"/>
</dbReference>
<evidence type="ECO:0000313" key="1">
    <source>
        <dbReference type="EMBL" id="CAH1857531.1"/>
    </source>
</evidence>
<organism evidence="1 2">
    <name type="scientific">Convivina praedatoris</name>
    <dbReference type="NCBI Taxonomy" id="2880963"/>
    <lineage>
        <taxon>Bacteria</taxon>
        <taxon>Bacillati</taxon>
        <taxon>Bacillota</taxon>
        <taxon>Bacilli</taxon>
        <taxon>Lactobacillales</taxon>
        <taxon>Lactobacillaceae</taxon>
        <taxon>Convivina</taxon>
    </lineage>
</organism>